<dbReference type="GO" id="GO:0005829">
    <property type="term" value="C:cytosol"/>
    <property type="evidence" value="ECO:0007669"/>
    <property type="project" value="TreeGrafter"/>
</dbReference>
<dbReference type="GO" id="GO:0033194">
    <property type="term" value="P:response to hydroperoxide"/>
    <property type="evidence" value="ECO:0007669"/>
    <property type="project" value="TreeGrafter"/>
</dbReference>
<reference evidence="1 2" key="1">
    <citation type="submission" date="2019-09" db="EMBL/GenBank/DDBJ databases">
        <title>Actinomadura physcomitrii sp. nov., a novel actinomycete isolated from moss [Physcomitrium sphaericum (Ludw) Fuernr].</title>
        <authorList>
            <person name="Zhuang X."/>
            <person name="Liu C."/>
        </authorList>
    </citation>
    <scope>NUCLEOTIDE SEQUENCE [LARGE SCALE GENOMIC DNA]</scope>
    <source>
        <strain evidence="1 2">HMC1</strain>
    </source>
</reference>
<dbReference type="InterPro" id="IPR005583">
    <property type="entry name" value="YaaA"/>
</dbReference>
<dbReference type="PANTHER" id="PTHR30283">
    <property type="entry name" value="PEROXIDE STRESS RESPONSE PROTEIN YAAA"/>
    <property type="match status" value="1"/>
</dbReference>
<accession>A0A6H9YIF6</accession>
<name>A0A6H9YIF6_9ACTN</name>
<dbReference type="OrthoDB" id="3210767at2"/>
<dbReference type="AlphaFoldDB" id="A0A6H9YIF6"/>
<keyword evidence="2" id="KW-1185">Reference proteome</keyword>
<dbReference type="EMBL" id="WBMT01000011">
    <property type="protein sequence ID" value="KAB2346424.1"/>
    <property type="molecule type" value="Genomic_DNA"/>
</dbReference>
<comment type="caution">
    <text evidence="1">The sequence shown here is derived from an EMBL/GenBank/DDBJ whole genome shotgun (WGS) entry which is preliminary data.</text>
</comment>
<dbReference type="Proteomes" id="UP000468735">
    <property type="component" value="Unassembled WGS sequence"/>
</dbReference>
<evidence type="ECO:0000313" key="2">
    <source>
        <dbReference type="Proteomes" id="UP000468735"/>
    </source>
</evidence>
<organism evidence="1 2">
    <name type="scientific">Actinomadura rudentiformis</name>
    <dbReference type="NCBI Taxonomy" id="359158"/>
    <lineage>
        <taxon>Bacteria</taxon>
        <taxon>Bacillati</taxon>
        <taxon>Actinomycetota</taxon>
        <taxon>Actinomycetes</taxon>
        <taxon>Streptosporangiales</taxon>
        <taxon>Thermomonosporaceae</taxon>
        <taxon>Actinomadura</taxon>
    </lineage>
</organism>
<dbReference type="RefSeq" id="WP_151563344.1">
    <property type="nucleotide sequence ID" value="NZ_WBMT01000011.1"/>
</dbReference>
<gene>
    <name evidence="1" type="ORF">F8566_23440</name>
</gene>
<evidence type="ECO:0000313" key="1">
    <source>
        <dbReference type="EMBL" id="KAB2346424.1"/>
    </source>
</evidence>
<dbReference type="PANTHER" id="PTHR30283:SF4">
    <property type="entry name" value="PEROXIDE STRESS RESISTANCE PROTEIN YAAA"/>
    <property type="match status" value="1"/>
</dbReference>
<dbReference type="Pfam" id="PF03883">
    <property type="entry name" value="H2O2_YaaD"/>
    <property type="match status" value="1"/>
</dbReference>
<proteinExistence type="predicted"/>
<protein>
    <submittedName>
        <fullName evidence="1">Peroxide stress protein YaaA</fullName>
    </submittedName>
</protein>
<sequence length="247" mass="26700">MLILLPPSERKAIDGEGPPLDLSGLSFPELNPTRERVLGALAEVCVRADAPEVLCLPAGQIVEALGRNRVLYEAPTLPVSRLYTGVLYDNLALPDLDADRAAEQIIVFSGLWGALRLTDRIPPYRLAMGVTLPSEGRLAAVWRPALKEALHPDGRLVVDMRSGPYMAAWKAPQPAVTVRVFRERMLGGVPKRTVVSHMAKATRGKVAHDLIKAGANPRTPEALLKAVADLGYTVELNGTDLDVILPT</sequence>